<organism evidence="1 2">
    <name type="scientific">Austropuccinia psidii MF-1</name>
    <dbReference type="NCBI Taxonomy" id="1389203"/>
    <lineage>
        <taxon>Eukaryota</taxon>
        <taxon>Fungi</taxon>
        <taxon>Dikarya</taxon>
        <taxon>Basidiomycota</taxon>
        <taxon>Pucciniomycotina</taxon>
        <taxon>Pucciniomycetes</taxon>
        <taxon>Pucciniales</taxon>
        <taxon>Sphaerophragmiaceae</taxon>
        <taxon>Austropuccinia</taxon>
    </lineage>
</organism>
<dbReference type="AlphaFoldDB" id="A0A9Q3J431"/>
<protein>
    <submittedName>
        <fullName evidence="1">Uncharacterized protein</fullName>
    </submittedName>
</protein>
<evidence type="ECO:0000313" key="2">
    <source>
        <dbReference type="Proteomes" id="UP000765509"/>
    </source>
</evidence>
<evidence type="ECO:0000313" key="1">
    <source>
        <dbReference type="EMBL" id="MBW0555870.1"/>
    </source>
</evidence>
<name>A0A9Q3J431_9BASI</name>
<accession>A0A9Q3J431</accession>
<sequence length="150" mass="16337">MPTLPPISTLITPYTPAAPSRYTSYAALNPPCASSHPPLTMFTLMWCPPNMPLTLPSLLLTLPHPPLTIHMLPQRPQDIPPMLPSTLLRPSPNHLILVTYYHPYALTVSSQHASDTAPPSPPSSLLLLPHPCHSQSIGSYSTLKIYLPPA</sequence>
<gene>
    <name evidence="1" type="ORF">O181_095585</name>
</gene>
<dbReference type="EMBL" id="AVOT02063027">
    <property type="protein sequence ID" value="MBW0555870.1"/>
    <property type="molecule type" value="Genomic_DNA"/>
</dbReference>
<comment type="caution">
    <text evidence="1">The sequence shown here is derived from an EMBL/GenBank/DDBJ whole genome shotgun (WGS) entry which is preliminary data.</text>
</comment>
<dbReference type="Proteomes" id="UP000765509">
    <property type="component" value="Unassembled WGS sequence"/>
</dbReference>
<reference evidence="1" key="1">
    <citation type="submission" date="2021-03" db="EMBL/GenBank/DDBJ databases">
        <title>Draft genome sequence of rust myrtle Austropuccinia psidii MF-1, a brazilian biotype.</title>
        <authorList>
            <person name="Quecine M.C."/>
            <person name="Pachon D.M.R."/>
            <person name="Bonatelli M.L."/>
            <person name="Correr F.H."/>
            <person name="Franceschini L.M."/>
            <person name="Leite T.F."/>
            <person name="Margarido G.R.A."/>
            <person name="Almeida C.A."/>
            <person name="Ferrarezi J.A."/>
            <person name="Labate C.A."/>
        </authorList>
    </citation>
    <scope>NUCLEOTIDE SEQUENCE</scope>
    <source>
        <strain evidence="1">MF-1</strain>
    </source>
</reference>
<proteinExistence type="predicted"/>
<keyword evidence="2" id="KW-1185">Reference proteome</keyword>